<keyword evidence="2" id="KW-1185">Reference proteome</keyword>
<sequence length="55" mass="6373">MEQDPFSLYPHFPAKLYSSAMLDSLEIIHLAWIVGHFARWAIVDDRVVVLSLCRD</sequence>
<protein>
    <submittedName>
        <fullName evidence="1">Uncharacterized protein</fullName>
    </submittedName>
</protein>
<evidence type="ECO:0000313" key="2">
    <source>
        <dbReference type="Proteomes" id="UP000683000"/>
    </source>
</evidence>
<dbReference type="OrthoDB" id="3247418at2759"/>
<proteinExistence type="predicted"/>
<dbReference type="EMBL" id="JAGFBS010000012">
    <property type="protein sequence ID" value="KAG6376550.1"/>
    <property type="molecule type" value="Genomic_DNA"/>
</dbReference>
<gene>
    <name evidence="1" type="ORF">JVT61DRAFT_2546</name>
</gene>
<comment type="caution">
    <text evidence="1">The sequence shown here is derived from an EMBL/GenBank/DDBJ whole genome shotgun (WGS) entry which is preliminary data.</text>
</comment>
<accession>A0A8I3ABS0</accession>
<dbReference type="AlphaFoldDB" id="A0A8I3ABS0"/>
<name>A0A8I3ABS0_9AGAM</name>
<evidence type="ECO:0000313" key="1">
    <source>
        <dbReference type="EMBL" id="KAG6376550.1"/>
    </source>
</evidence>
<dbReference type="Proteomes" id="UP000683000">
    <property type="component" value="Unassembled WGS sequence"/>
</dbReference>
<reference evidence="1" key="1">
    <citation type="submission" date="2021-03" db="EMBL/GenBank/DDBJ databases">
        <title>Evolutionary innovations through gain and loss of genes in the ectomycorrhizal Boletales.</title>
        <authorList>
            <person name="Wu G."/>
            <person name="Miyauchi S."/>
            <person name="Morin E."/>
            <person name="Yang Z.-L."/>
            <person name="Xu J."/>
            <person name="Martin F.M."/>
        </authorList>
    </citation>
    <scope>NUCLEOTIDE SEQUENCE</scope>
    <source>
        <strain evidence="1">BR01</strain>
    </source>
</reference>
<organism evidence="1 2">
    <name type="scientific">Boletus reticuloceps</name>
    <dbReference type="NCBI Taxonomy" id="495285"/>
    <lineage>
        <taxon>Eukaryota</taxon>
        <taxon>Fungi</taxon>
        <taxon>Dikarya</taxon>
        <taxon>Basidiomycota</taxon>
        <taxon>Agaricomycotina</taxon>
        <taxon>Agaricomycetes</taxon>
        <taxon>Agaricomycetidae</taxon>
        <taxon>Boletales</taxon>
        <taxon>Boletineae</taxon>
        <taxon>Boletaceae</taxon>
        <taxon>Boletoideae</taxon>
        <taxon>Boletus</taxon>
    </lineage>
</organism>